<protein>
    <recommendedName>
        <fullName evidence="1">F-box domain-containing protein</fullName>
    </recommendedName>
</protein>
<reference evidence="2 3" key="1">
    <citation type="journal article" date="2016" name="Mol. Biol. Evol.">
        <title>Comparative Genomics of Early-Diverging Mushroom-Forming Fungi Provides Insights into the Origins of Lignocellulose Decay Capabilities.</title>
        <authorList>
            <person name="Nagy L.G."/>
            <person name="Riley R."/>
            <person name="Tritt A."/>
            <person name="Adam C."/>
            <person name="Daum C."/>
            <person name="Floudas D."/>
            <person name="Sun H."/>
            <person name="Yadav J.S."/>
            <person name="Pangilinan J."/>
            <person name="Larsson K.H."/>
            <person name="Matsuura K."/>
            <person name="Barry K."/>
            <person name="Labutti K."/>
            <person name="Kuo R."/>
            <person name="Ohm R.A."/>
            <person name="Bhattacharya S.S."/>
            <person name="Shirouzu T."/>
            <person name="Yoshinaga Y."/>
            <person name="Martin F.M."/>
            <person name="Grigoriev I.V."/>
            <person name="Hibbett D.S."/>
        </authorList>
    </citation>
    <scope>NUCLEOTIDE SEQUENCE [LARGE SCALE GENOMIC DNA]</scope>
    <source>
        <strain evidence="2 3">HHB10207 ss-3</strain>
    </source>
</reference>
<keyword evidence="3" id="KW-1185">Reference proteome</keyword>
<dbReference type="CDD" id="cd09917">
    <property type="entry name" value="F-box_SF"/>
    <property type="match status" value="1"/>
</dbReference>
<dbReference type="AlphaFoldDB" id="A0A165YXB4"/>
<proteinExistence type="predicted"/>
<dbReference type="InterPro" id="IPR001810">
    <property type="entry name" value="F-box_dom"/>
</dbReference>
<evidence type="ECO:0000259" key="1">
    <source>
        <dbReference type="PROSITE" id="PS50181"/>
    </source>
</evidence>
<evidence type="ECO:0000313" key="3">
    <source>
        <dbReference type="Proteomes" id="UP000076798"/>
    </source>
</evidence>
<dbReference type="SUPFAM" id="SSF81383">
    <property type="entry name" value="F-box domain"/>
    <property type="match status" value="1"/>
</dbReference>
<feature type="domain" description="F-box" evidence="1">
    <location>
        <begin position="1"/>
        <end position="48"/>
    </location>
</feature>
<dbReference type="Pfam" id="PF00646">
    <property type="entry name" value="F-box"/>
    <property type="match status" value="1"/>
</dbReference>
<sequence length="500" mass="55494">MKFLTLPPELILKCIIRLSIQDVVHVAQSCSSLRALILSNKSAIYNTSNPETLRLPIGYTRDSISSGSLYAVAARAITISSHLSESSGLLEPRHISLYESTDPGFGENEQEIFMQDDIFAFRRIETIFIVRLADSKLNEIARLSLEPDAIYCVAYKISDAGNSLLVASSACRTSDESVGSVLSVREVFLIGRDVGKVVEHFEIIVPDGIWSQLRIRDPYLVLMSHWRLIMVNWRDGTGCALQLCGTATAAQDGSVPNLDCMEEVLIHPLKEWIVVFDFTEIQDNIIGIYSVHIPPATTMPLLNHDMSEMSHWTLIKGGCRTPLRVDRNVVDLYPIPLGFQSLHSPEPILSLTMLTLHDDTAIEPVDLNLLKNTTARFSHVVLNLSSGTTMQSTEPSGHYLGGPGTQFSVDYSRGYTVAELAVRSALDEYHVLTAKVDNGNGHRQCWVRLSIPKALRNSIASSSEADRRVTERSMKPSSAFDIYTGRLYVWGPKGLLVLQY</sequence>
<accession>A0A165YXB4</accession>
<name>A0A165YXB4_9AGAM</name>
<dbReference type="Proteomes" id="UP000076798">
    <property type="component" value="Unassembled WGS sequence"/>
</dbReference>
<evidence type="ECO:0000313" key="2">
    <source>
        <dbReference type="EMBL" id="KZT33709.1"/>
    </source>
</evidence>
<organism evidence="2 3">
    <name type="scientific">Sistotremastrum suecicum HHB10207 ss-3</name>
    <dbReference type="NCBI Taxonomy" id="1314776"/>
    <lineage>
        <taxon>Eukaryota</taxon>
        <taxon>Fungi</taxon>
        <taxon>Dikarya</taxon>
        <taxon>Basidiomycota</taxon>
        <taxon>Agaricomycotina</taxon>
        <taxon>Agaricomycetes</taxon>
        <taxon>Sistotremastrales</taxon>
        <taxon>Sistotremastraceae</taxon>
        <taxon>Sistotremastrum</taxon>
    </lineage>
</organism>
<dbReference type="EMBL" id="KV428223">
    <property type="protein sequence ID" value="KZT33709.1"/>
    <property type="molecule type" value="Genomic_DNA"/>
</dbReference>
<dbReference type="PROSITE" id="PS50181">
    <property type="entry name" value="FBOX"/>
    <property type="match status" value="1"/>
</dbReference>
<dbReference type="InterPro" id="IPR036047">
    <property type="entry name" value="F-box-like_dom_sf"/>
</dbReference>
<gene>
    <name evidence="2" type="ORF">SISSUDRAFT_1053864</name>
</gene>